<proteinExistence type="predicted"/>
<name>A0A375B831_9BURK</name>
<dbReference type="RefSeq" id="WP_147309615.1">
    <property type="nucleotide sequence ID" value="NZ_LT976856.1"/>
</dbReference>
<reference evidence="1" key="1">
    <citation type="submission" date="2018-01" db="EMBL/GenBank/DDBJ databases">
        <authorList>
            <person name="Clerissi C."/>
        </authorList>
    </citation>
    <scope>NUCLEOTIDE SEQUENCE</scope>
    <source>
        <strain evidence="1">Cupriavidus taiwanensis STM 3521</strain>
    </source>
</reference>
<comment type="caution">
    <text evidence="1">The sequence shown here is derived from an EMBL/GenBank/DDBJ whole genome shotgun (WGS) entry which is preliminary data.</text>
</comment>
<dbReference type="EMBL" id="OFSP01000001">
    <property type="protein sequence ID" value="SOY39770.1"/>
    <property type="molecule type" value="Genomic_DNA"/>
</dbReference>
<evidence type="ECO:0000313" key="1">
    <source>
        <dbReference type="EMBL" id="SOY39770.1"/>
    </source>
</evidence>
<protein>
    <submittedName>
        <fullName evidence="1">Uncharacterized protein</fullName>
    </submittedName>
</protein>
<organism evidence="1">
    <name type="scientific">Cupriavidus taiwanensis</name>
    <dbReference type="NCBI Taxonomy" id="164546"/>
    <lineage>
        <taxon>Bacteria</taxon>
        <taxon>Pseudomonadati</taxon>
        <taxon>Pseudomonadota</taxon>
        <taxon>Betaproteobacteria</taxon>
        <taxon>Burkholderiales</taxon>
        <taxon>Burkholderiaceae</taxon>
        <taxon>Cupriavidus</taxon>
    </lineage>
</organism>
<gene>
    <name evidence="1" type="ORF">CBM2589_B10051</name>
</gene>
<sequence length="590" mass="66156">MSFKTLRNPVEDPAVQFTLSYIETIERNLEISYNSQGEPICVPEKVADEAVWRLNDQLRRLLTSDQARASIEASRSFGDSYVQGIGFGHVSDFDAFVKIGFLHAERVIVWDILGSRVLANGRVDIESKSLIVELACNILLLKAVAKLGGIVVLPHPVLWSEKARSIARDLARAKVASAATVGLAMALAAIDEGLPLHPYTLATMSQSFPSQPETRSSGAYSEQNKKFSIAATALLQSAEFSFLRDVRLVDFYRIAQENPELNGALRQLFASLTGMSLQQSRKDLEQIISKVKNLSVARDKAISNYKIEGGIATMSFVISLSAIVASPTAASIMAMVGVTMGGISALRRWLVTPQKDVVVQVFAELRTAQPFALEFPTEIPKFEIPASNIDPNIAGHIASIENVDWTEEAHEYLMTLEEETARRVMEGLNDAQIHKLVNFRQFQQNYISDYLQYVWKSSAEAFWQHIARTFISEEGMLMCELEEIDEMLTSIDMPTGVWATLLRYIPPIYGSMLAESYEESARFNSSFEDYKLFKLINVLKCQLLESTAKEEKRVLFCLWLSQLEGEGRKMGEILIQRLFSHETPKWITRI</sequence>
<accession>A0A375B831</accession>
<dbReference type="AlphaFoldDB" id="A0A375B831"/>
<dbReference type="Proteomes" id="UP000256297">
    <property type="component" value="Chromosome CBM2589_b"/>
</dbReference>